<dbReference type="Pfam" id="PF02583">
    <property type="entry name" value="Trns_repr_metal"/>
    <property type="match status" value="1"/>
</dbReference>
<evidence type="ECO:0000313" key="2">
    <source>
        <dbReference type="Proteomes" id="UP000198661"/>
    </source>
</evidence>
<dbReference type="InterPro" id="IPR003735">
    <property type="entry name" value="Metal_Tscrpt_repr"/>
</dbReference>
<keyword evidence="1" id="KW-0238">DNA-binding</keyword>
<accession>A0A1I2KLF7</accession>
<dbReference type="Proteomes" id="UP000198661">
    <property type="component" value="Unassembled WGS sequence"/>
</dbReference>
<evidence type="ECO:0000313" key="1">
    <source>
        <dbReference type="EMBL" id="SFF65951.1"/>
    </source>
</evidence>
<dbReference type="GO" id="GO:0046872">
    <property type="term" value="F:metal ion binding"/>
    <property type="evidence" value="ECO:0007669"/>
    <property type="project" value="InterPro"/>
</dbReference>
<dbReference type="PANTHER" id="PTHR33677:SF5">
    <property type="entry name" value="TRANSCRIPTIONAL REPRESSOR FRMR"/>
    <property type="match status" value="1"/>
</dbReference>
<organism evidence="1 2">
    <name type="scientific">Planifilum fulgidum</name>
    <dbReference type="NCBI Taxonomy" id="201973"/>
    <lineage>
        <taxon>Bacteria</taxon>
        <taxon>Bacillati</taxon>
        <taxon>Bacillota</taxon>
        <taxon>Bacilli</taxon>
        <taxon>Bacillales</taxon>
        <taxon>Thermoactinomycetaceae</taxon>
        <taxon>Planifilum</taxon>
    </lineage>
</organism>
<dbReference type="GO" id="GO:0045892">
    <property type="term" value="P:negative regulation of DNA-templated transcription"/>
    <property type="evidence" value="ECO:0007669"/>
    <property type="project" value="UniProtKB-ARBA"/>
</dbReference>
<proteinExistence type="predicted"/>
<dbReference type="STRING" id="201973.SAMN04488025_1023"/>
<gene>
    <name evidence="1" type="ORF">SAMN04488025_1023</name>
</gene>
<dbReference type="InterPro" id="IPR038390">
    <property type="entry name" value="Metal_Tscrpt_repr_sf"/>
</dbReference>
<dbReference type="AlphaFoldDB" id="A0A1I2KLF7"/>
<dbReference type="CDD" id="cd10155">
    <property type="entry name" value="BsYrkD-like_DUF156"/>
    <property type="match status" value="1"/>
</dbReference>
<protein>
    <submittedName>
        <fullName evidence="1">DNA-binding transcriptional regulator, FrmR family</fullName>
    </submittedName>
</protein>
<dbReference type="PANTHER" id="PTHR33677">
    <property type="entry name" value="TRANSCRIPTIONAL REPRESSOR FRMR-RELATED"/>
    <property type="match status" value="1"/>
</dbReference>
<dbReference type="GO" id="GO:0003677">
    <property type="term" value="F:DNA binding"/>
    <property type="evidence" value="ECO:0007669"/>
    <property type="project" value="UniProtKB-KW"/>
</dbReference>
<keyword evidence="2" id="KW-1185">Reference proteome</keyword>
<dbReference type="Gene3D" id="1.20.58.1000">
    <property type="entry name" value="Metal-sensitive repressor, helix protomer"/>
    <property type="match status" value="1"/>
</dbReference>
<reference evidence="1 2" key="1">
    <citation type="submission" date="2016-10" db="EMBL/GenBank/DDBJ databases">
        <authorList>
            <person name="de Groot N.N."/>
        </authorList>
    </citation>
    <scope>NUCLEOTIDE SEQUENCE [LARGE SCALE GENOMIC DNA]</scope>
    <source>
        <strain evidence="1 2">DSM 44945</strain>
    </source>
</reference>
<dbReference type="OrthoDB" id="9798732at2"/>
<dbReference type="EMBL" id="FOOK01000002">
    <property type="protein sequence ID" value="SFF65951.1"/>
    <property type="molecule type" value="Genomic_DNA"/>
</dbReference>
<sequence>MEYGDDVLKRLRRIEGQVRGVLRMMDEGKNCKDVVMQMTAIRSAIDRAIAVIVCNNLERCLREELEKGESGDTKKMVLEAVELMVKSR</sequence>
<name>A0A1I2KLF7_9BACL</name>
<dbReference type="RefSeq" id="WP_092035636.1">
    <property type="nucleotide sequence ID" value="NZ_FOOK01000002.1"/>
</dbReference>